<dbReference type="InterPro" id="IPR018149">
    <property type="entry name" value="Lys-tRNA-synth_II_C"/>
</dbReference>
<accession>A0ABT0E6Q8</accession>
<dbReference type="RefSeq" id="WP_246951134.1">
    <property type="nucleotide sequence ID" value="NZ_JALKII010000003.1"/>
</dbReference>
<dbReference type="InterPro" id="IPR004525">
    <property type="entry name" value="EpmA"/>
</dbReference>
<feature type="domain" description="Aminoacyl-transfer RNA synthetases class-II family profile" evidence="4">
    <location>
        <begin position="19"/>
        <end position="307"/>
    </location>
</feature>
<gene>
    <name evidence="5" type="primary">epmA</name>
    <name evidence="5" type="ORF">MU846_07330</name>
</gene>
<dbReference type="PANTHER" id="PTHR42918">
    <property type="entry name" value="LYSYL-TRNA SYNTHETASE"/>
    <property type="match status" value="1"/>
</dbReference>
<dbReference type="PROSITE" id="PS50862">
    <property type="entry name" value="AA_TRNA_LIGASE_II"/>
    <property type="match status" value="1"/>
</dbReference>
<dbReference type="Proteomes" id="UP001165524">
    <property type="component" value="Unassembled WGS sequence"/>
</dbReference>
<organism evidence="5 6">
    <name type="scientific">Alcanivorax quisquiliarum</name>
    <dbReference type="NCBI Taxonomy" id="2933565"/>
    <lineage>
        <taxon>Bacteria</taxon>
        <taxon>Pseudomonadati</taxon>
        <taxon>Pseudomonadota</taxon>
        <taxon>Gammaproteobacteria</taxon>
        <taxon>Oceanospirillales</taxon>
        <taxon>Alcanivoracaceae</taxon>
        <taxon>Alcanivorax</taxon>
    </lineage>
</organism>
<evidence type="ECO:0000313" key="5">
    <source>
        <dbReference type="EMBL" id="MCK0537520.1"/>
    </source>
</evidence>
<dbReference type="InterPro" id="IPR045864">
    <property type="entry name" value="aa-tRNA-synth_II/BPL/LPL"/>
</dbReference>
<evidence type="ECO:0000256" key="3">
    <source>
        <dbReference type="ARBA" id="ARBA00022840"/>
    </source>
</evidence>
<proteinExistence type="predicted"/>
<dbReference type="PANTHER" id="PTHR42918:SF6">
    <property type="entry name" value="ELONGATION FACTOR P--(R)-BETA-LYSINE LIGASE"/>
    <property type="match status" value="1"/>
</dbReference>
<dbReference type="EMBL" id="JALKII010000003">
    <property type="protein sequence ID" value="MCK0537520.1"/>
    <property type="molecule type" value="Genomic_DNA"/>
</dbReference>
<evidence type="ECO:0000256" key="1">
    <source>
        <dbReference type="ARBA" id="ARBA00022598"/>
    </source>
</evidence>
<dbReference type="SUPFAM" id="SSF55681">
    <property type="entry name" value="Class II aaRS and biotin synthetases"/>
    <property type="match status" value="1"/>
</dbReference>
<evidence type="ECO:0000259" key="4">
    <source>
        <dbReference type="PROSITE" id="PS50862"/>
    </source>
</evidence>
<dbReference type="PRINTS" id="PR00982">
    <property type="entry name" value="TRNASYNTHLYS"/>
</dbReference>
<keyword evidence="6" id="KW-1185">Reference proteome</keyword>
<protein>
    <submittedName>
        <fullName evidence="5">EF-P lysine aminoacylase EpmA</fullName>
    </submittedName>
</protein>
<sequence length="311" mass="34649">MSDWRPGTDARALKARAMLYRQVRAFFDARDVLEVDTPQLASHGVTDIHIQCIAVPGYGYLQSSPEYHMKRLLAAGSGPIWQICRAYRDGEAGRRHNPEFTLLEWYRTGYSLDDLIRECCTLLSELLALSKVQRYAFRELFREVTGLDPLTADTDALRAHAARHTELPALDHAGLVDYLMATEVEAALPPEQLSVVDRFPGWAAALAQTEHDPDGAEVALRFEVYARGMELANGYYELTDTAEQAARFARDQARRAAYQQPPMAPDPYLLAALAHGLPACAGVAVGLDRVLMCQLGESDIRRLITFPHHNA</sequence>
<evidence type="ECO:0000313" key="6">
    <source>
        <dbReference type="Proteomes" id="UP001165524"/>
    </source>
</evidence>
<dbReference type="InterPro" id="IPR006195">
    <property type="entry name" value="aa-tRNA-synth_II"/>
</dbReference>
<dbReference type="InterPro" id="IPR004364">
    <property type="entry name" value="Aa-tRNA-synt_II"/>
</dbReference>
<keyword evidence="1" id="KW-0436">Ligase</keyword>
<dbReference type="Gene3D" id="3.30.930.10">
    <property type="entry name" value="Bira Bifunctional Protein, Domain 2"/>
    <property type="match status" value="1"/>
</dbReference>
<keyword evidence="2" id="KW-0547">Nucleotide-binding</keyword>
<dbReference type="NCBIfam" id="TIGR00462">
    <property type="entry name" value="genX"/>
    <property type="match status" value="1"/>
</dbReference>
<keyword evidence="3" id="KW-0067">ATP-binding</keyword>
<reference evidence="5" key="1">
    <citation type="submission" date="2022-04" db="EMBL/GenBank/DDBJ databases">
        <title>Alcanivorax sp. CY1518 draft genome sequence.</title>
        <authorList>
            <person name="Zhao G."/>
            <person name="An M."/>
        </authorList>
    </citation>
    <scope>NUCLEOTIDE SEQUENCE</scope>
    <source>
        <strain evidence="5">CY1518</strain>
    </source>
</reference>
<dbReference type="Pfam" id="PF00152">
    <property type="entry name" value="tRNA-synt_2"/>
    <property type="match status" value="1"/>
</dbReference>
<comment type="caution">
    <text evidence="5">The sequence shown here is derived from an EMBL/GenBank/DDBJ whole genome shotgun (WGS) entry which is preliminary data.</text>
</comment>
<dbReference type="NCBIfam" id="NF006828">
    <property type="entry name" value="PRK09350.1"/>
    <property type="match status" value="1"/>
</dbReference>
<name>A0ABT0E6Q8_9GAMM</name>
<evidence type="ECO:0000256" key="2">
    <source>
        <dbReference type="ARBA" id="ARBA00022741"/>
    </source>
</evidence>